<dbReference type="PANTHER" id="PTHR30151">
    <property type="entry name" value="ALKANE SULFONATE ABC TRANSPORTER-RELATED, MEMBRANE SUBUNIT"/>
    <property type="match status" value="1"/>
</dbReference>
<gene>
    <name evidence="9" type="ORF">AN957_23035</name>
</gene>
<evidence type="ECO:0000313" key="9">
    <source>
        <dbReference type="EMBL" id="KQL21159.1"/>
    </source>
</evidence>
<dbReference type="InterPro" id="IPR000515">
    <property type="entry name" value="MetI-like"/>
</dbReference>
<proteinExistence type="inferred from homology"/>
<feature type="transmembrane region" description="Helical" evidence="7">
    <location>
        <begin position="170"/>
        <end position="195"/>
    </location>
</feature>
<dbReference type="PANTHER" id="PTHR30151:SF0">
    <property type="entry name" value="ABC TRANSPORTER PERMEASE PROTEIN MJ0413-RELATED"/>
    <property type="match status" value="1"/>
</dbReference>
<dbReference type="Pfam" id="PF00528">
    <property type="entry name" value="BPD_transp_1"/>
    <property type="match status" value="1"/>
</dbReference>
<comment type="subcellular location">
    <subcellularLocation>
        <location evidence="1 7">Cell membrane</location>
        <topology evidence="1 7">Multi-pass membrane protein</topology>
    </subcellularLocation>
</comment>
<protein>
    <recommendedName>
        <fullName evidence="8">ABC transmembrane type-1 domain-containing protein</fullName>
    </recommendedName>
</protein>
<dbReference type="PATRIC" id="fig|1637975.4.peg.4607"/>
<dbReference type="Gene3D" id="1.10.3720.10">
    <property type="entry name" value="MetI-like"/>
    <property type="match status" value="1"/>
</dbReference>
<evidence type="ECO:0000256" key="4">
    <source>
        <dbReference type="ARBA" id="ARBA00022692"/>
    </source>
</evidence>
<comment type="caution">
    <text evidence="9">The sequence shown here is derived from an EMBL/GenBank/DDBJ whole genome shotgun (WGS) entry which is preliminary data.</text>
</comment>
<keyword evidence="2 7" id="KW-0813">Transport</keyword>
<evidence type="ECO:0000256" key="1">
    <source>
        <dbReference type="ARBA" id="ARBA00004651"/>
    </source>
</evidence>
<evidence type="ECO:0000313" key="10">
    <source>
        <dbReference type="Proteomes" id="UP000050996"/>
    </source>
</evidence>
<feature type="transmembrane region" description="Helical" evidence="7">
    <location>
        <begin position="124"/>
        <end position="141"/>
    </location>
</feature>
<dbReference type="CDD" id="cd06261">
    <property type="entry name" value="TM_PBP2"/>
    <property type="match status" value="1"/>
</dbReference>
<evidence type="ECO:0000256" key="2">
    <source>
        <dbReference type="ARBA" id="ARBA00022448"/>
    </source>
</evidence>
<feature type="transmembrane region" description="Helical" evidence="7">
    <location>
        <begin position="12"/>
        <end position="32"/>
    </location>
</feature>
<feature type="transmembrane region" description="Helical" evidence="7">
    <location>
        <begin position="65"/>
        <end position="86"/>
    </location>
</feature>
<dbReference type="AlphaFoldDB" id="A0A0Q3VJ09"/>
<evidence type="ECO:0000259" key="8">
    <source>
        <dbReference type="PROSITE" id="PS50928"/>
    </source>
</evidence>
<feature type="transmembrane region" description="Helical" evidence="7">
    <location>
        <begin position="98"/>
        <end position="118"/>
    </location>
</feature>
<dbReference type="InterPro" id="IPR035906">
    <property type="entry name" value="MetI-like_sf"/>
</dbReference>
<evidence type="ECO:0000256" key="6">
    <source>
        <dbReference type="ARBA" id="ARBA00023136"/>
    </source>
</evidence>
<sequence>MQASITKSKKRFIRTLVILLLLCIWQVCSYFLPSILLPSPIETYDEFVKLIINGELISQLAQSGFRMLIGLAIGIIIAISSGLIAGKFEVVYEIFRPIYSMIMGLPPIIVVVLAMVWFGTSSAVPIFVVSVLVFPVIYLNTADGWRNIDKQLLEMGAIYKTSPLQNLKHIILPGLAVPIISALSLAAGSAVRITIMAELLGSNSGIGYSLALARVNINTAKVFAWTIICILIILILDHFVLNPVKNYVLRWNKQGT</sequence>
<keyword evidence="10" id="KW-1185">Reference proteome</keyword>
<keyword evidence="4 7" id="KW-0812">Transmembrane</keyword>
<dbReference type="Proteomes" id="UP000050996">
    <property type="component" value="Unassembled WGS sequence"/>
</dbReference>
<dbReference type="STRING" id="1637975.AN957_23035"/>
<feature type="domain" description="ABC transmembrane type-1" evidence="8">
    <location>
        <begin position="56"/>
        <end position="240"/>
    </location>
</feature>
<accession>A0A0Q3VJ09</accession>
<dbReference type="GO" id="GO:0055085">
    <property type="term" value="P:transmembrane transport"/>
    <property type="evidence" value="ECO:0007669"/>
    <property type="project" value="InterPro"/>
</dbReference>
<evidence type="ECO:0000256" key="3">
    <source>
        <dbReference type="ARBA" id="ARBA00022475"/>
    </source>
</evidence>
<name>A0A0Q3VJ09_9BACI</name>
<comment type="similarity">
    <text evidence="7">Belongs to the binding-protein-dependent transport system permease family.</text>
</comment>
<keyword evidence="6 7" id="KW-0472">Membrane</keyword>
<keyword evidence="5 7" id="KW-1133">Transmembrane helix</keyword>
<dbReference type="SUPFAM" id="SSF161098">
    <property type="entry name" value="MetI-like"/>
    <property type="match status" value="1"/>
</dbReference>
<dbReference type="PROSITE" id="PS50928">
    <property type="entry name" value="ABC_TM1"/>
    <property type="match status" value="1"/>
</dbReference>
<evidence type="ECO:0000256" key="5">
    <source>
        <dbReference type="ARBA" id="ARBA00022989"/>
    </source>
</evidence>
<keyword evidence="3" id="KW-1003">Cell membrane</keyword>
<dbReference type="GO" id="GO:0005886">
    <property type="term" value="C:plasma membrane"/>
    <property type="evidence" value="ECO:0007669"/>
    <property type="project" value="UniProtKB-SubCell"/>
</dbReference>
<dbReference type="EMBL" id="LJIX01000006">
    <property type="protein sequence ID" value="KQL21159.1"/>
    <property type="molecule type" value="Genomic_DNA"/>
</dbReference>
<reference evidence="9 10" key="1">
    <citation type="submission" date="2015-09" db="EMBL/GenBank/DDBJ databases">
        <title>Genome sequencing project for genomic taxonomy and phylogenomics of Bacillus-like bacteria.</title>
        <authorList>
            <person name="Liu B."/>
            <person name="Wang J."/>
            <person name="Zhu Y."/>
            <person name="Liu G."/>
            <person name="Chen Q."/>
            <person name="Chen Z."/>
            <person name="Lan J."/>
            <person name="Che J."/>
            <person name="Ge C."/>
            <person name="Shi H."/>
            <person name="Pan Z."/>
            <person name="Liu X."/>
        </authorList>
    </citation>
    <scope>NUCLEOTIDE SEQUENCE [LARGE SCALE GENOMIC DNA]</scope>
    <source>
        <strain evidence="9 10">FJAT-18043</strain>
    </source>
</reference>
<feature type="transmembrane region" description="Helical" evidence="7">
    <location>
        <begin position="222"/>
        <end position="241"/>
    </location>
</feature>
<evidence type="ECO:0000256" key="7">
    <source>
        <dbReference type="RuleBase" id="RU363032"/>
    </source>
</evidence>
<organism evidence="9 10">
    <name type="scientific">Cytobacillus solani</name>
    <dbReference type="NCBI Taxonomy" id="1637975"/>
    <lineage>
        <taxon>Bacteria</taxon>
        <taxon>Bacillati</taxon>
        <taxon>Bacillota</taxon>
        <taxon>Bacilli</taxon>
        <taxon>Bacillales</taxon>
        <taxon>Bacillaceae</taxon>
        <taxon>Cytobacillus</taxon>
    </lineage>
</organism>
<dbReference type="RefSeq" id="WP_053477709.1">
    <property type="nucleotide sequence ID" value="NZ_CP085712.1"/>
</dbReference>